<feature type="domain" description="HD" evidence="1">
    <location>
        <begin position="164"/>
        <end position="236"/>
    </location>
</feature>
<keyword evidence="3" id="KW-1185">Reference proteome</keyword>
<dbReference type="Pfam" id="PF01966">
    <property type="entry name" value="HD"/>
    <property type="match status" value="1"/>
</dbReference>
<proteinExistence type="predicted"/>
<dbReference type="InterPro" id="IPR006675">
    <property type="entry name" value="HDIG_dom"/>
</dbReference>
<sequence length="381" mass="43882">MNSSENSKFSKKMIRYLSKYKSPRLFSGCYFEIKLSDSKNFNEKTIGQLVGKSGERKEEFFSLTGVKPHIEYSDEPPTLILSKYNPRDLKIAHLLGERFKTSKSWSSSSINKHFKQLEESLIREERTLGEQVLAEYWPEKVTSHLATLVGRMQNERYSPSQTLLAHSKEIAREVKKLAEALSLDSVKLQRMALLHDIGKIVLPYYQHTSSKVLELIPELNEDIELSEVVTSHHNPLGSFNSPYVALVTLINRVISQSHFINLGGEGASAPFKESIEKLLTSKVEEAQISHFYVVSSFYHFWFILRFPKENQEELTRQLTDEIYPLTNKYLNSENVKDSRESNNLSVTLFWLPEVESEEKISFTRLKLLDSVPVESNDQHIT</sequence>
<dbReference type="Proteomes" id="UP000018745">
    <property type="component" value="Chromosome"/>
</dbReference>
<dbReference type="NCBIfam" id="TIGR00277">
    <property type="entry name" value="HDIG"/>
    <property type="match status" value="1"/>
</dbReference>
<dbReference type="EMBL" id="CP006935">
    <property type="protein sequence ID" value="AHC39836.1"/>
    <property type="molecule type" value="Genomic_DNA"/>
</dbReference>
<evidence type="ECO:0000313" key="2">
    <source>
        <dbReference type="EMBL" id="AHC39836.1"/>
    </source>
</evidence>
<reference evidence="2 3" key="1">
    <citation type="journal article" date="2014" name="Genome Announc.">
        <title>Complete Genome Sequence of Mycoplasma ovis Strain Michigan, a Hemoplasma of Sheep with Two Distinct 16S rRNA Genes.</title>
        <authorList>
            <person name="Deshuillers P.L."/>
            <person name="Santos A.P."/>
            <person name="do Nascimento N.C."/>
            <person name="Hampel J.A."/>
            <person name="Bergin I.L."/>
            <person name="Dyson M.C."/>
            <person name="Messick J.B."/>
        </authorList>
    </citation>
    <scope>NUCLEOTIDE SEQUENCE [LARGE SCALE GENOMIC DNA]</scope>
    <source>
        <strain evidence="2 3">Michigan</strain>
    </source>
</reference>
<dbReference type="InterPro" id="IPR006674">
    <property type="entry name" value="HD_domain"/>
</dbReference>
<accession>A0ABN4BKL7</accession>
<dbReference type="Gene3D" id="1.10.3210.10">
    <property type="entry name" value="Hypothetical protein af1432"/>
    <property type="match status" value="1"/>
</dbReference>
<name>A0ABN4BKL7_9MOLU</name>
<organism evidence="2 3">
    <name type="scientific">Mycoplasma ovis str. Michigan</name>
    <dbReference type="NCBI Taxonomy" id="1415773"/>
    <lineage>
        <taxon>Bacteria</taxon>
        <taxon>Bacillati</taxon>
        <taxon>Mycoplasmatota</taxon>
        <taxon>Mollicutes</taxon>
        <taxon>Mycoplasmataceae</taxon>
        <taxon>Mycoplasma</taxon>
    </lineage>
</organism>
<protein>
    <submittedName>
        <fullName evidence="2">Phosphohydrolase</fullName>
    </submittedName>
</protein>
<evidence type="ECO:0000259" key="1">
    <source>
        <dbReference type="Pfam" id="PF01966"/>
    </source>
</evidence>
<gene>
    <name evidence="2" type="ORF">OVS_00935</name>
</gene>
<dbReference type="SUPFAM" id="SSF109604">
    <property type="entry name" value="HD-domain/PDEase-like"/>
    <property type="match status" value="1"/>
</dbReference>
<evidence type="ECO:0000313" key="3">
    <source>
        <dbReference type="Proteomes" id="UP000018745"/>
    </source>
</evidence>